<reference evidence="5 6" key="1">
    <citation type="submission" date="2017-08" db="EMBL/GenBank/DDBJ databases">
        <title>Substantial Increase in Enzyme Production by Combined Drug-Resistance Mutations in Paenibacillus agaridevorans.</title>
        <authorList>
            <person name="Tanaka Y."/>
            <person name="Funane K."/>
            <person name="Hosaka T."/>
            <person name="Shiwa Y."/>
            <person name="Fujita N."/>
            <person name="Miyazaki T."/>
            <person name="Yoshikawa H."/>
            <person name="Murakami K."/>
            <person name="Kasahara K."/>
            <person name="Inaoka T."/>
            <person name="Hiraga Y."/>
            <person name="Ochi K."/>
        </authorList>
    </citation>
    <scope>NUCLEOTIDE SEQUENCE [LARGE SCALE GENOMIC DNA]</scope>
    <source>
        <strain evidence="5 6">T-3040</strain>
    </source>
</reference>
<evidence type="ECO:0000256" key="3">
    <source>
        <dbReference type="ARBA" id="ARBA00023163"/>
    </source>
</evidence>
<dbReference type="Gene3D" id="3.40.50.2300">
    <property type="match status" value="2"/>
</dbReference>
<sequence length="330" mass="36747">MSRSVVSAVINGTAGIGVGPDTREKVLKAIKELDYHVDAGARAMKTGVSRCVAAFGDMKNPLFLQVLEGMQRACAERGYHVLISGKGGDERDRFELLDLYRQRRLDGIISLDAISFESREWLDAVRKAKVPYISIEGYAGTAEVSSILVDYRESILDVLDHIGAVSSLAPVYLDAYLEKPGSNWAERARRSAYERWCLDRGLAPVVHELQAYDEAWMLRFLEELRGRENGKLPPILINWSVSASILYRMAWKLGIAVGKELSVMAGDNTNRSNAFMAPPLGCVEIPYAEMGEEAVRRLLLSLEEPSQAMRPEKLWLKATVVPGESMARER</sequence>
<dbReference type="PANTHER" id="PTHR30146:SF109">
    <property type="entry name" value="HTH-TYPE TRANSCRIPTIONAL REGULATOR GALS"/>
    <property type="match status" value="1"/>
</dbReference>
<dbReference type="CDD" id="cd06267">
    <property type="entry name" value="PBP1_LacI_sugar_binding-like"/>
    <property type="match status" value="1"/>
</dbReference>
<evidence type="ECO:0000256" key="1">
    <source>
        <dbReference type="ARBA" id="ARBA00023015"/>
    </source>
</evidence>
<comment type="caution">
    <text evidence="5">The sequence shown here is derived from an EMBL/GenBank/DDBJ whole genome shotgun (WGS) entry which is preliminary data.</text>
</comment>
<feature type="domain" description="HTH lacI-type" evidence="4">
    <location>
        <begin position="1"/>
        <end position="46"/>
    </location>
</feature>
<organism evidence="5 6">
    <name type="scientific">Paenibacillus agaridevorans</name>
    <dbReference type="NCBI Taxonomy" id="171404"/>
    <lineage>
        <taxon>Bacteria</taxon>
        <taxon>Bacillati</taxon>
        <taxon>Bacillota</taxon>
        <taxon>Bacilli</taxon>
        <taxon>Bacillales</taxon>
        <taxon>Paenibacillaceae</taxon>
        <taxon>Paenibacillus</taxon>
    </lineage>
</organism>
<keyword evidence="2" id="KW-0238">DNA-binding</keyword>
<dbReference type="Proteomes" id="UP000245202">
    <property type="component" value="Unassembled WGS sequence"/>
</dbReference>
<evidence type="ECO:0000313" key="6">
    <source>
        <dbReference type="Proteomes" id="UP000245202"/>
    </source>
</evidence>
<dbReference type="GO" id="GO:0003700">
    <property type="term" value="F:DNA-binding transcription factor activity"/>
    <property type="evidence" value="ECO:0007669"/>
    <property type="project" value="TreeGrafter"/>
</dbReference>
<evidence type="ECO:0000256" key="2">
    <source>
        <dbReference type="ARBA" id="ARBA00023125"/>
    </source>
</evidence>
<dbReference type="PANTHER" id="PTHR30146">
    <property type="entry name" value="LACI-RELATED TRANSCRIPTIONAL REPRESSOR"/>
    <property type="match status" value="1"/>
</dbReference>
<dbReference type="Gene3D" id="1.10.260.40">
    <property type="entry name" value="lambda repressor-like DNA-binding domains"/>
    <property type="match status" value="1"/>
</dbReference>
<keyword evidence="3" id="KW-0804">Transcription</keyword>
<dbReference type="Pfam" id="PF13377">
    <property type="entry name" value="Peripla_BP_3"/>
    <property type="match status" value="1"/>
</dbReference>
<proteinExistence type="predicted"/>
<dbReference type="SUPFAM" id="SSF53822">
    <property type="entry name" value="Periplasmic binding protein-like I"/>
    <property type="match status" value="1"/>
</dbReference>
<dbReference type="InterPro" id="IPR028082">
    <property type="entry name" value="Peripla_BP_I"/>
</dbReference>
<dbReference type="InterPro" id="IPR046335">
    <property type="entry name" value="LacI/GalR-like_sensor"/>
</dbReference>
<dbReference type="PROSITE" id="PS50932">
    <property type="entry name" value="HTH_LACI_2"/>
    <property type="match status" value="1"/>
</dbReference>
<dbReference type="InterPro" id="IPR000843">
    <property type="entry name" value="HTH_LacI"/>
</dbReference>
<dbReference type="EMBL" id="BDQX01000005">
    <property type="protein sequence ID" value="GBG05555.1"/>
    <property type="molecule type" value="Genomic_DNA"/>
</dbReference>
<dbReference type="SMART" id="SM00354">
    <property type="entry name" value="HTH_LACI"/>
    <property type="match status" value="1"/>
</dbReference>
<evidence type="ECO:0000313" key="5">
    <source>
        <dbReference type="EMBL" id="GBG05555.1"/>
    </source>
</evidence>
<name>A0A2R5EHI5_9BACL</name>
<accession>A0A2R5EHI5</accession>
<gene>
    <name evidence="5" type="ORF">PAT3040_00037</name>
</gene>
<dbReference type="SUPFAM" id="SSF47413">
    <property type="entry name" value="lambda repressor-like DNA-binding domains"/>
    <property type="match status" value="1"/>
</dbReference>
<dbReference type="CDD" id="cd01392">
    <property type="entry name" value="HTH_LacI"/>
    <property type="match status" value="1"/>
</dbReference>
<dbReference type="AlphaFoldDB" id="A0A2R5EHI5"/>
<protein>
    <submittedName>
        <fullName evidence="5">LacI family transcriptional regulator</fullName>
    </submittedName>
</protein>
<evidence type="ECO:0000259" key="4">
    <source>
        <dbReference type="PROSITE" id="PS50932"/>
    </source>
</evidence>
<dbReference type="GO" id="GO:0000976">
    <property type="term" value="F:transcription cis-regulatory region binding"/>
    <property type="evidence" value="ECO:0007669"/>
    <property type="project" value="TreeGrafter"/>
</dbReference>
<keyword evidence="6" id="KW-1185">Reference proteome</keyword>
<keyword evidence="1" id="KW-0805">Transcription regulation</keyword>
<dbReference type="InterPro" id="IPR010982">
    <property type="entry name" value="Lambda_DNA-bd_dom_sf"/>
</dbReference>